<dbReference type="KEGG" id="alam:RT761_00142"/>
<dbReference type="RefSeq" id="WP_218112184.1">
    <property type="nucleotide sequence ID" value="NZ_CP065383.1"/>
</dbReference>
<accession>A0A7T1AJA5</accession>
<dbReference type="EMBL" id="CP065383">
    <property type="protein sequence ID" value="QPM66956.1"/>
    <property type="molecule type" value="Genomic_DNA"/>
</dbReference>
<dbReference type="PANTHER" id="PTHR43861">
    <property type="entry name" value="TRANS-ACONITATE 2-METHYLTRANSFERASE-RELATED"/>
    <property type="match status" value="1"/>
</dbReference>
<name>A0A7T1AJA5_ATRLM</name>
<dbReference type="AlphaFoldDB" id="A0A7T1AJA5"/>
<organism evidence="3 4">
    <name type="scientific">Atribacter laminatus</name>
    <dbReference type="NCBI Taxonomy" id="2847778"/>
    <lineage>
        <taxon>Bacteria</taxon>
        <taxon>Pseudomonadati</taxon>
        <taxon>Atribacterota</taxon>
        <taxon>Atribacteria</taxon>
        <taxon>Atribacterales</taxon>
        <taxon>Atribacteraceae</taxon>
        <taxon>Atribacter</taxon>
    </lineage>
</organism>
<evidence type="ECO:0000313" key="3">
    <source>
        <dbReference type="EMBL" id="QPM66956.1"/>
    </source>
</evidence>
<gene>
    <name evidence="3" type="primary">ubiG_1</name>
    <name evidence="3" type="ORF">RT761_00142</name>
</gene>
<dbReference type="Proteomes" id="UP000594463">
    <property type="component" value="Chromosome"/>
</dbReference>
<sequence length="206" mass="23419">MHLETIDFYNQNAEELTARYLRADRSELQRILRQWIPLGGSVLEIGCGCGLDAVFMASIADKVTATDASDEMLHQAKRIIEKHGMSHSILFKRAVFPLEPENPLLKEQFDVIVCIATLMHIPDNELFDFAYQIRSMLKNQGIFICSFPADGGQSHDDQRLYVDREPAEISLLFERLRFHLLKNEKSQDGLGRAINWTTSIFCSGGD</sequence>
<keyword evidence="3" id="KW-0489">Methyltransferase</keyword>
<dbReference type="GO" id="GO:0032259">
    <property type="term" value="P:methylation"/>
    <property type="evidence" value="ECO:0007669"/>
    <property type="project" value="UniProtKB-KW"/>
</dbReference>
<proteinExistence type="predicted"/>
<dbReference type="EC" id="2.1.1.222" evidence="3"/>
<evidence type="ECO:0000259" key="2">
    <source>
        <dbReference type="Pfam" id="PF13649"/>
    </source>
</evidence>
<dbReference type="InterPro" id="IPR029063">
    <property type="entry name" value="SAM-dependent_MTases_sf"/>
</dbReference>
<evidence type="ECO:0000256" key="1">
    <source>
        <dbReference type="ARBA" id="ARBA00022679"/>
    </source>
</evidence>
<keyword evidence="1 3" id="KW-0808">Transferase</keyword>
<dbReference type="InterPro" id="IPR041698">
    <property type="entry name" value="Methyltransf_25"/>
</dbReference>
<keyword evidence="3" id="KW-0830">Ubiquinone</keyword>
<dbReference type="Pfam" id="PF13649">
    <property type="entry name" value="Methyltransf_25"/>
    <property type="match status" value="1"/>
</dbReference>
<protein>
    <submittedName>
        <fullName evidence="3">Ubiquinone biosynthesis O-methyltransferase</fullName>
        <ecNumber evidence="3">2.1.1.222</ecNumber>
    </submittedName>
</protein>
<keyword evidence="4" id="KW-1185">Reference proteome</keyword>
<dbReference type="CDD" id="cd02440">
    <property type="entry name" value="AdoMet_MTases"/>
    <property type="match status" value="1"/>
</dbReference>
<feature type="domain" description="Methyltransferase" evidence="2">
    <location>
        <begin position="42"/>
        <end position="141"/>
    </location>
</feature>
<reference evidence="3 4" key="1">
    <citation type="journal article" date="2021" name="Nat. Commun.">
        <title>Isolation of a member of the candidate phylum Atribacteria reveals a unique cell membrane structure.</title>
        <authorList>
            <person name="Taiki K."/>
            <person name="Nobu M.K."/>
            <person name="Kusada H."/>
            <person name="Meng X.-Y."/>
            <person name="Hosoki N."/>
            <person name="Uematsu K."/>
            <person name="Yoshioka H."/>
            <person name="Kamagata Y."/>
            <person name="Tamaki H."/>
        </authorList>
    </citation>
    <scope>NUCLEOTIDE SEQUENCE [LARGE SCALE GENOMIC DNA]</scope>
    <source>
        <strain evidence="3 4">RT761</strain>
    </source>
</reference>
<dbReference type="Gene3D" id="3.40.50.150">
    <property type="entry name" value="Vaccinia Virus protein VP39"/>
    <property type="match status" value="1"/>
</dbReference>
<evidence type="ECO:0000313" key="4">
    <source>
        <dbReference type="Proteomes" id="UP000594463"/>
    </source>
</evidence>
<dbReference type="GO" id="GO:0102208">
    <property type="term" value="F:2-polyprenyl-6-hydroxyphenol methylase activity"/>
    <property type="evidence" value="ECO:0007669"/>
    <property type="project" value="UniProtKB-EC"/>
</dbReference>
<dbReference type="SUPFAM" id="SSF53335">
    <property type="entry name" value="S-adenosyl-L-methionine-dependent methyltransferases"/>
    <property type="match status" value="1"/>
</dbReference>